<dbReference type="PANTHER" id="PTHR14145:SF2">
    <property type="entry name" value="COP9 SIGNALOSOME COMPLEX SUBUNIT 1"/>
    <property type="match status" value="1"/>
</dbReference>
<organism evidence="11">
    <name type="scientific">Mesocestoides corti</name>
    <name type="common">Flatworm</name>
    <dbReference type="NCBI Taxonomy" id="53468"/>
    <lineage>
        <taxon>Eukaryota</taxon>
        <taxon>Metazoa</taxon>
        <taxon>Spiralia</taxon>
        <taxon>Lophotrochozoa</taxon>
        <taxon>Platyhelminthes</taxon>
        <taxon>Cestoda</taxon>
        <taxon>Eucestoda</taxon>
        <taxon>Cyclophyllidea</taxon>
        <taxon>Mesocestoididae</taxon>
        <taxon>Mesocestoides</taxon>
    </lineage>
</organism>
<dbReference type="InterPro" id="IPR000717">
    <property type="entry name" value="PCI_dom"/>
</dbReference>
<proteinExistence type="inferred from homology"/>
<dbReference type="InterPro" id="IPR019585">
    <property type="entry name" value="Rpn7/CSN1"/>
</dbReference>
<dbReference type="OrthoDB" id="422427at2759"/>
<evidence type="ECO:0000256" key="2">
    <source>
        <dbReference type="ARBA" id="ARBA00004496"/>
    </source>
</evidence>
<dbReference type="PROSITE" id="PS50250">
    <property type="entry name" value="PCI"/>
    <property type="match status" value="1"/>
</dbReference>
<dbReference type="EMBL" id="UXSR01005240">
    <property type="protein sequence ID" value="VDD80180.1"/>
    <property type="molecule type" value="Genomic_DNA"/>
</dbReference>
<keyword evidence="10" id="KW-1185">Reference proteome</keyword>
<comment type="subcellular location">
    <subcellularLocation>
        <location evidence="2">Cytoplasm</location>
    </subcellularLocation>
    <subcellularLocation>
        <location evidence="1">Nucleus</location>
    </subcellularLocation>
</comment>
<name>A0A158QUF7_MESCO</name>
<evidence type="ECO:0000256" key="1">
    <source>
        <dbReference type="ARBA" id="ARBA00004123"/>
    </source>
</evidence>
<dbReference type="STRING" id="53468.A0A158QUF7"/>
<keyword evidence="6" id="KW-0539">Nucleus</keyword>
<sequence>MEETPAGNISIHVGQNSDAATIDGPVEIDLTNYASGYSGFIKYQRLLFIAQRCPALKNKALNLAHDYIKAQTLDITSYEHIFGVLKNPEDLGAGDNPIGLEQLNRCNSDLRSDSDHPPAQSSSMDVDHAQPGEDETGLVYDPNWVEKTCSRVMRHREELETELKNYKANSIKECIRKGYIELGDFCLKIGELGNALKYYTRSRDYCTSRQQDLKSCLSIIKVAVYQGAWSHVSAYVTLAENICESQENESMPKDTGSQCLGSHSAWSGNFDASSRNVDLRPVSEVARTELAIAAGLAKLISSSFHEAATHFLQANCEPDDSNSEKAAPLVTASDLAFYVTLCSLAAFDRTELRSRVLNSPSFRLVLESEVHCRDLLMAFHSADYANCLNSLAKVKNLLKLDIFLADRVNSLYEQIRVKALCQYFTPYISADLNMMAAAFGTTVTDLENELAILIQKGCIKGRIDSHKQLLCALSVDQRCQTFATALQLIDECHRRCQAAILRSNLMRHGYMRGWSLLWQYDHRFEYPGLMVSKAGNT</sequence>
<dbReference type="InterPro" id="IPR036390">
    <property type="entry name" value="WH_DNA-bd_sf"/>
</dbReference>
<dbReference type="WBParaSite" id="MCU_001472-RB">
    <property type="protein sequence ID" value="MCU_001472-RB"/>
    <property type="gene ID" value="MCU_001472"/>
</dbReference>
<dbReference type="Proteomes" id="UP000267029">
    <property type="component" value="Unassembled WGS sequence"/>
</dbReference>
<keyword evidence="4" id="KW-0963">Cytoplasm</keyword>
<feature type="region of interest" description="Disordered" evidence="7">
    <location>
        <begin position="107"/>
        <end position="139"/>
    </location>
</feature>
<keyword evidence="5" id="KW-0736">Signalosome</keyword>
<dbReference type="GO" id="GO:0008180">
    <property type="term" value="C:COP9 signalosome"/>
    <property type="evidence" value="ECO:0007669"/>
    <property type="project" value="UniProtKB-KW"/>
</dbReference>
<reference evidence="9 10" key="1">
    <citation type="submission" date="2018-10" db="EMBL/GenBank/DDBJ databases">
        <authorList>
            <consortium name="Pathogen Informatics"/>
        </authorList>
    </citation>
    <scope>NUCLEOTIDE SEQUENCE [LARGE SCALE GENOMIC DNA]</scope>
</reference>
<evidence type="ECO:0000259" key="8">
    <source>
        <dbReference type="PROSITE" id="PS50250"/>
    </source>
</evidence>
<gene>
    <name evidence="9" type="ORF">MCOS_LOCUS6183</name>
</gene>
<dbReference type="Pfam" id="PF01399">
    <property type="entry name" value="PCI"/>
    <property type="match status" value="1"/>
</dbReference>
<evidence type="ECO:0000313" key="11">
    <source>
        <dbReference type="WBParaSite" id="MCU_001472-RB"/>
    </source>
</evidence>
<evidence type="ECO:0000256" key="4">
    <source>
        <dbReference type="ARBA" id="ARBA00022490"/>
    </source>
</evidence>
<comment type="similarity">
    <text evidence="3">Belongs to the CSN1 family.</text>
</comment>
<protein>
    <submittedName>
        <fullName evidence="11">PCI domain-containing protein</fullName>
    </submittedName>
</protein>
<dbReference type="SUPFAM" id="SSF46785">
    <property type="entry name" value="Winged helix' DNA-binding domain"/>
    <property type="match status" value="1"/>
</dbReference>
<accession>A0A158QUF7</accession>
<dbReference type="GO" id="GO:0005737">
    <property type="term" value="C:cytoplasm"/>
    <property type="evidence" value="ECO:0007669"/>
    <property type="project" value="UniProtKB-SubCell"/>
</dbReference>
<evidence type="ECO:0000256" key="6">
    <source>
        <dbReference type="ARBA" id="ARBA00023242"/>
    </source>
</evidence>
<feature type="domain" description="PCI" evidence="8">
    <location>
        <begin position="303"/>
        <end position="477"/>
    </location>
</feature>
<evidence type="ECO:0000256" key="3">
    <source>
        <dbReference type="ARBA" id="ARBA00008793"/>
    </source>
</evidence>
<dbReference type="Pfam" id="PF10602">
    <property type="entry name" value="RPN7"/>
    <property type="match status" value="1"/>
</dbReference>
<dbReference type="AlphaFoldDB" id="A0A158QUF7"/>
<evidence type="ECO:0000256" key="7">
    <source>
        <dbReference type="SAM" id="MobiDB-lite"/>
    </source>
</evidence>
<evidence type="ECO:0000313" key="10">
    <source>
        <dbReference type="Proteomes" id="UP000267029"/>
    </source>
</evidence>
<dbReference type="PANTHER" id="PTHR14145">
    <property type="entry name" value="26S PROTESOME SUBUNIT 6"/>
    <property type="match status" value="1"/>
</dbReference>
<evidence type="ECO:0000256" key="5">
    <source>
        <dbReference type="ARBA" id="ARBA00022790"/>
    </source>
</evidence>
<dbReference type="SMART" id="SM00088">
    <property type="entry name" value="PINT"/>
    <property type="match status" value="1"/>
</dbReference>
<reference evidence="11" key="2">
    <citation type="submission" date="2019-11" db="UniProtKB">
        <authorList>
            <consortium name="WormBaseParasite"/>
        </authorList>
    </citation>
    <scope>IDENTIFICATION</scope>
</reference>
<dbReference type="Gene3D" id="1.25.40.570">
    <property type="match status" value="1"/>
</dbReference>
<evidence type="ECO:0000313" key="9">
    <source>
        <dbReference type="EMBL" id="VDD80180.1"/>
    </source>
</evidence>
<dbReference type="InterPro" id="IPR045135">
    <property type="entry name" value="Rpn7_N"/>
</dbReference>